<dbReference type="Proteomes" id="UP000007239">
    <property type="component" value="Chromosome"/>
</dbReference>
<keyword evidence="2" id="KW-1133">Transmembrane helix</keyword>
<keyword evidence="2" id="KW-0812">Transmembrane</keyword>
<evidence type="ECO:0000256" key="2">
    <source>
        <dbReference type="SAM" id="Phobius"/>
    </source>
</evidence>
<dbReference type="eggNOG" id="COG1316">
    <property type="taxonomic scope" value="Bacteria"/>
</dbReference>
<proteinExistence type="inferred from homology"/>
<evidence type="ECO:0000313" key="5">
    <source>
        <dbReference type="Proteomes" id="UP000007239"/>
    </source>
</evidence>
<gene>
    <name evidence="4" type="ordered locus">Thexy_1702</name>
</gene>
<organism evidence="4 5">
    <name type="scientific">Thermoanaerobacterium xylanolyticum (strain ATCC 49914 / DSM 7097 / LX-11)</name>
    <dbReference type="NCBI Taxonomy" id="858215"/>
    <lineage>
        <taxon>Bacteria</taxon>
        <taxon>Bacillati</taxon>
        <taxon>Bacillota</taxon>
        <taxon>Clostridia</taxon>
        <taxon>Thermoanaerobacterales</taxon>
        <taxon>Thermoanaerobacteraceae</taxon>
        <taxon>Thermoanaerobacterium</taxon>
    </lineage>
</organism>
<dbReference type="HOGENOM" id="CLU_016455_5_3_9"/>
<feature type="transmembrane region" description="Helical" evidence="2">
    <location>
        <begin position="7"/>
        <end position="26"/>
    </location>
</feature>
<dbReference type="InterPro" id="IPR050922">
    <property type="entry name" value="LytR/CpsA/Psr_CW_biosynth"/>
</dbReference>
<dbReference type="RefSeq" id="WP_013788465.1">
    <property type="nucleotide sequence ID" value="NC_015555.1"/>
</dbReference>
<accession>F6BI56</accession>
<keyword evidence="5" id="KW-1185">Reference proteome</keyword>
<dbReference type="EMBL" id="CP002739">
    <property type="protein sequence ID" value="AEF17730.1"/>
    <property type="molecule type" value="Genomic_DNA"/>
</dbReference>
<feature type="domain" description="Cell envelope-related transcriptional attenuator" evidence="3">
    <location>
        <begin position="84"/>
        <end position="231"/>
    </location>
</feature>
<dbReference type="PANTHER" id="PTHR33392:SF6">
    <property type="entry name" value="POLYISOPRENYL-TEICHOIC ACID--PEPTIDOGLYCAN TEICHOIC ACID TRANSFERASE TAGU"/>
    <property type="match status" value="1"/>
</dbReference>
<dbReference type="Gene3D" id="3.40.630.190">
    <property type="entry name" value="LCP protein"/>
    <property type="match status" value="1"/>
</dbReference>
<keyword evidence="2" id="KW-0472">Membrane</keyword>
<dbReference type="NCBIfam" id="TIGR00350">
    <property type="entry name" value="lytR_cpsA_psr"/>
    <property type="match status" value="1"/>
</dbReference>
<evidence type="ECO:0000256" key="1">
    <source>
        <dbReference type="ARBA" id="ARBA00006068"/>
    </source>
</evidence>
<dbReference type="PANTHER" id="PTHR33392">
    <property type="entry name" value="POLYISOPRENYL-TEICHOIC ACID--PEPTIDOGLYCAN TEICHOIC ACID TRANSFERASE TAGU"/>
    <property type="match status" value="1"/>
</dbReference>
<name>F6BI56_THEXL</name>
<dbReference type="Pfam" id="PF03816">
    <property type="entry name" value="LytR_cpsA_psr"/>
    <property type="match status" value="1"/>
</dbReference>
<dbReference type="AlphaFoldDB" id="F6BI56"/>
<reference evidence="4" key="1">
    <citation type="submission" date="2011-05" db="EMBL/GenBank/DDBJ databases">
        <title>Complete sequence of Thermoanaerobacterium xylanolyticum LX-11.</title>
        <authorList>
            <consortium name="US DOE Joint Genome Institute"/>
            <person name="Lucas S."/>
            <person name="Han J."/>
            <person name="Lapidus A."/>
            <person name="Cheng J.-F."/>
            <person name="Goodwin L."/>
            <person name="Pitluck S."/>
            <person name="Peters L."/>
            <person name="Mikhailova N."/>
            <person name="Lu M."/>
            <person name="Han C."/>
            <person name="Tapia R."/>
            <person name="Land M."/>
            <person name="Hauser L."/>
            <person name="Kyrpides N."/>
            <person name="Ivanova N."/>
            <person name="Pagani I."/>
            <person name="Hemme C."/>
            <person name="Woyke T."/>
        </authorList>
    </citation>
    <scope>NUCLEOTIDE SEQUENCE</scope>
    <source>
        <strain evidence="4">LX-11</strain>
    </source>
</reference>
<evidence type="ECO:0000259" key="3">
    <source>
        <dbReference type="Pfam" id="PF03816"/>
    </source>
</evidence>
<sequence>MRKKTIILTLIIIFAIILSIFGYNSYNTFKNPTSAFSSTKMPNSSKITDKAKKNNSEFSSEKIYLAFLGLDMTDERIKTIGNFRTDTIGIFSIDLKTKKVNLLSIPRDTYVQIPGRKGYDKINAAYPYGGMGKSGYELSLKTISNFLGIDVNYYISIDMQNISQIVDAVGGVPINVEEDMHTHGANLNKGYQVLDGKKAEEYVRWRYDPMGDINRVKRQQQFLLAFLKQLKANKNDVSSYIKLYDAFKGDIYTNLNFNQILALISVMKDVNADDIKTYTVPGSFYNLNNISYWKPDMEKLNEILKEFK</sequence>
<dbReference type="InterPro" id="IPR004474">
    <property type="entry name" value="LytR_CpsA_psr"/>
</dbReference>
<dbReference type="KEGG" id="txy:Thexy_1702"/>
<comment type="similarity">
    <text evidence="1">Belongs to the LytR/CpsA/Psr (LCP) family.</text>
</comment>
<dbReference type="STRING" id="858215.Thexy_1702"/>
<evidence type="ECO:0000313" key="4">
    <source>
        <dbReference type="EMBL" id="AEF17730.1"/>
    </source>
</evidence>
<protein>
    <submittedName>
        <fullName evidence="4">Cell envelope-related transcriptional attenuator</fullName>
    </submittedName>
</protein>